<proteinExistence type="predicted"/>
<evidence type="ECO:0000313" key="1">
    <source>
        <dbReference type="EMBL" id="NOJ80498.1"/>
    </source>
</evidence>
<dbReference type="Proteomes" id="UP000533080">
    <property type="component" value="Unassembled WGS sequence"/>
</dbReference>
<reference evidence="1 2" key="1">
    <citation type="submission" date="2020-05" db="EMBL/GenBank/DDBJ databases">
        <authorList>
            <person name="Whitworth D."/>
        </authorList>
    </citation>
    <scope>NUCLEOTIDE SEQUENCE [LARGE SCALE GENOMIC DNA]</scope>
    <source>
        <strain evidence="1 2">AM005</strain>
    </source>
</reference>
<protein>
    <submittedName>
        <fullName evidence="1">Uncharacterized protein</fullName>
    </submittedName>
</protein>
<dbReference type="RefSeq" id="WP_171442663.1">
    <property type="nucleotide sequence ID" value="NZ_JABFNT010000059.1"/>
</dbReference>
<comment type="caution">
    <text evidence="1">The sequence shown here is derived from an EMBL/GenBank/DDBJ whole genome shotgun (WGS) entry which is preliminary data.</text>
</comment>
<gene>
    <name evidence="1" type="ORF">HNV28_19565</name>
</gene>
<dbReference type="AlphaFoldDB" id="A0A7Y4IJM8"/>
<sequence>MAPRKTAKQQQEEKFNAGWRAQVEFEQEVRRLKSRKEAADFVESGPRQGQPGGQLYTNFGAFLNDLDPSSASDWERQLYIEFRERTTAAKRKKQGSESAEQTDG</sequence>
<accession>A0A7Y4IJM8</accession>
<evidence type="ECO:0000313" key="2">
    <source>
        <dbReference type="Proteomes" id="UP000533080"/>
    </source>
</evidence>
<dbReference type="EMBL" id="JABFNT010000059">
    <property type="protein sequence ID" value="NOJ80498.1"/>
    <property type="molecule type" value="Genomic_DNA"/>
</dbReference>
<name>A0A7Y4IJM8_MYXXA</name>
<organism evidence="1 2">
    <name type="scientific">Myxococcus xanthus</name>
    <dbReference type="NCBI Taxonomy" id="34"/>
    <lineage>
        <taxon>Bacteria</taxon>
        <taxon>Pseudomonadati</taxon>
        <taxon>Myxococcota</taxon>
        <taxon>Myxococcia</taxon>
        <taxon>Myxococcales</taxon>
        <taxon>Cystobacterineae</taxon>
        <taxon>Myxococcaceae</taxon>
        <taxon>Myxococcus</taxon>
    </lineage>
</organism>